<feature type="compositionally biased region" description="Low complexity" evidence="1">
    <location>
        <begin position="322"/>
        <end position="360"/>
    </location>
</feature>
<feature type="compositionally biased region" description="Polar residues" evidence="1">
    <location>
        <begin position="285"/>
        <end position="298"/>
    </location>
</feature>
<feature type="compositionally biased region" description="Low complexity" evidence="1">
    <location>
        <begin position="22"/>
        <end position="54"/>
    </location>
</feature>
<dbReference type="Proteomes" id="UP000272942">
    <property type="component" value="Unassembled WGS sequence"/>
</dbReference>
<dbReference type="InterPro" id="IPR016187">
    <property type="entry name" value="CTDL_fold"/>
</dbReference>
<dbReference type="InterPro" id="IPR016186">
    <property type="entry name" value="C-type_lectin-like/link_sf"/>
</dbReference>
<sequence length="370" mass="41541">MQRIIAILHLLYLCLTIRTQSTTTPVPSNSSVSPSTESNGTGTTETTTQSTRQPLSVLYPINSSTPLTGIGQRNQSTQLRHLITVRYKRLNYVMPQNLTLPFDEAELHCRREFGDDMHLVSVHSGEEWAMIEKVFGQFTSSGLWLGGTMTKARLRKFHFEWKDFTPFDYHRFTMGERKRWRTIAKYSHNGCIQANVGCSEQSNWYVDSTPCLEMRDFICKQSVPLDVDSFSSAGLSMKSALSALLTYLPWLSAQTYMPTNAWSALSAWPNLASFYRGDNSYLYTGNSRSVTPKTNTTKPAEPKSKKNERENAFNQTGSTTAVPVVTGVSNTTTTRTTTPPTTKTTTTTSVTTKNTTVSTKSARKQRKRKK</sequence>
<feature type="signal peptide" evidence="2">
    <location>
        <begin position="1"/>
        <end position="21"/>
    </location>
</feature>
<dbReference type="EMBL" id="UZAN01046668">
    <property type="protein sequence ID" value="VDP84447.1"/>
    <property type="molecule type" value="Genomic_DNA"/>
</dbReference>
<gene>
    <name evidence="4" type="ORF">ECPE_LOCUS8936</name>
</gene>
<keyword evidence="5" id="KW-1185">Reference proteome</keyword>
<proteinExistence type="predicted"/>
<dbReference type="InterPro" id="IPR001304">
    <property type="entry name" value="C-type_lectin-like"/>
</dbReference>
<feature type="region of interest" description="Disordered" evidence="1">
    <location>
        <begin position="285"/>
        <end position="370"/>
    </location>
</feature>
<keyword evidence="2" id="KW-0732">Signal</keyword>
<dbReference type="Gene3D" id="3.10.100.10">
    <property type="entry name" value="Mannose-Binding Protein A, subunit A"/>
    <property type="match status" value="1"/>
</dbReference>
<dbReference type="SUPFAM" id="SSF56436">
    <property type="entry name" value="C-type lectin-like"/>
    <property type="match status" value="1"/>
</dbReference>
<feature type="chain" id="PRO_5043138146" evidence="2">
    <location>
        <begin position="22"/>
        <end position="370"/>
    </location>
</feature>
<dbReference type="CDD" id="cd00037">
    <property type="entry name" value="CLECT"/>
    <property type="match status" value="1"/>
</dbReference>
<evidence type="ECO:0000259" key="3">
    <source>
        <dbReference type="PROSITE" id="PS50041"/>
    </source>
</evidence>
<organism evidence="6">
    <name type="scientific">Echinostoma caproni</name>
    <dbReference type="NCBI Taxonomy" id="27848"/>
    <lineage>
        <taxon>Eukaryota</taxon>
        <taxon>Metazoa</taxon>
        <taxon>Spiralia</taxon>
        <taxon>Lophotrochozoa</taxon>
        <taxon>Platyhelminthes</taxon>
        <taxon>Trematoda</taxon>
        <taxon>Digenea</taxon>
        <taxon>Plagiorchiida</taxon>
        <taxon>Echinostomata</taxon>
        <taxon>Echinostomatoidea</taxon>
        <taxon>Echinostomatidae</taxon>
        <taxon>Echinostoma</taxon>
    </lineage>
</organism>
<dbReference type="Pfam" id="PF00059">
    <property type="entry name" value="Lectin_C"/>
    <property type="match status" value="1"/>
</dbReference>
<dbReference type="OrthoDB" id="6258731at2759"/>
<evidence type="ECO:0000313" key="6">
    <source>
        <dbReference type="WBParaSite" id="ECPE_0000896401-mRNA-1"/>
    </source>
</evidence>
<evidence type="ECO:0000313" key="5">
    <source>
        <dbReference type="Proteomes" id="UP000272942"/>
    </source>
</evidence>
<dbReference type="PROSITE" id="PS50041">
    <property type="entry name" value="C_TYPE_LECTIN_2"/>
    <property type="match status" value="1"/>
</dbReference>
<evidence type="ECO:0000256" key="1">
    <source>
        <dbReference type="SAM" id="MobiDB-lite"/>
    </source>
</evidence>
<feature type="compositionally biased region" description="Basic and acidic residues" evidence="1">
    <location>
        <begin position="300"/>
        <end position="311"/>
    </location>
</feature>
<reference evidence="6" key="1">
    <citation type="submission" date="2016-06" db="UniProtKB">
        <authorList>
            <consortium name="WormBaseParasite"/>
        </authorList>
    </citation>
    <scope>IDENTIFICATION</scope>
</reference>
<accession>A0A183APQ1</accession>
<feature type="compositionally biased region" description="Basic residues" evidence="1">
    <location>
        <begin position="361"/>
        <end position="370"/>
    </location>
</feature>
<reference evidence="4 5" key="2">
    <citation type="submission" date="2018-11" db="EMBL/GenBank/DDBJ databases">
        <authorList>
            <consortium name="Pathogen Informatics"/>
        </authorList>
    </citation>
    <scope>NUCLEOTIDE SEQUENCE [LARGE SCALE GENOMIC DNA]</scope>
    <source>
        <strain evidence="4 5">Egypt</strain>
    </source>
</reference>
<protein>
    <submittedName>
        <fullName evidence="6">C-type lectin domain-containing protein</fullName>
    </submittedName>
</protein>
<feature type="region of interest" description="Disordered" evidence="1">
    <location>
        <begin position="22"/>
        <end position="55"/>
    </location>
</feature>
<name>A0A183APQ1_9TREM</name>
<evidence type="ECO:0000313" key="4">
    <source>
        <dbReference type="EMBL" id="VDP84447.1"/>
    </source>
</evidence>
<evidence type="ECO:0000256" key="2">
    <source>
        <dbReference type="SAM" id="SignalP"/>
    </source>
</evidence>
<dbReference type="AlphaFoldDB" id="A0A183APQ1"/>
<feature type="domain" description="C-type lectin" evidence="3">
    <location>
        <begin position="87"/>
        <end position="220"/>
    </location>
</feature>
<dbReference type="WBParaSite" id="ECPE_0000896401-mRNA-1">
    <property type="protein sequence ID" value="ECPE_0000896401-mRNA-1"/>
    <property type="gene ID" value="ECPE_0000896401"/>
</dbReference>
<feature type="compositionally biased region" description="Polar residues" evidence="1">
    <location>
        <begin position="312"/>
        <end position="321"/>
    </location>
</feature>